<sequence length="55" mass="6454">MSTIIFQQRCSILLNISIHHHRTSQLLLVHMDKKLNLYNLKHLGPDFVHKTYAAN</sequence>
<reference evidence="1" key="1">
    <citation type="submission" date="2014-11" db="EMBL/GenBank/DDBJ databases">
        <authorList>
            <person name="Amaro Gonzalez C."/>
        </authorList>
    </citation>
    <scope>NUCLEOTIDE SEQUENCE</scope>
</reference>
<name>A0A0E9T7Y9_ANGAN</name>
<evidence type="ECO:0000313" key="1">
    <source>
        <dbReference type="EMBL" id="JAH49736.1"/>
    </source>
</evidence>
<dbReference type="AlphaFoldDB" id="A0A0E9T7Y9"/>
<reference evidence="1" key="2">
    <citation type="journal article" date="2015" name="Fish Shellfish Immunol.">
        <title>Early steps in the European eel (Anguilla anguilla)-Vibrio vulnificus interaction in the gills: Role of the RtxA13 toxin.</title>
        <authorList>
            <person name="Callol A."/>
            <person name="Pajuelo D."/>
            <person name="Ebbesson L."/>
            <person name="Teles M."/>
            <person name="MacKenzie S."/>
            <person name="Amaro C."/>
        </authorList>
    </citation>
    <scope>NUCLEOTIDE SEQUENCE</scope>
</reference>
<proteinExistence type="predicted"/>
<protein>
    <submittedName>
        <fullName evidence="1">Uncharacterized protein</fullName>
    </submittedName>
</protein>
<dbReference type="EMBL" id="GBXM01058841">
    <property type="protein sequence ID" value="JAH49736.1"/>
    <property type="molecule type" value="Transcribed_RNA"/>
</dbReference>
<accession>A0A0E9T7Y9</accession>
<organism evidence="1">
    <name type="scientific">Anguilla anguilla</name>
    <name type="common">European freshwater eel</name>
    <name type="synonym">Muraena anguilla</name>
    <dbReference type="NCBI Taxonomy" id="7936"/>
    <lineage>
        <taxon>Eukaryota</taxon>
        <taxon>Metazoa</taxon>
        <taxon>Chordata</taxon>
        <taxon>Craniata</taxon>
        <taxon>Vertebrata</taxon>
        <taxon>Euteleostomi</taxon>
        <taxon>Actinopterygii</taxon>
        <taxon>Neopterygii</taxon>
        <taxon>Teleostei</taxon>
        <taxon>Anguilliformes</taxon>
        <taxon>Anguillidae</taxon>
        <taxon>Anguilla</taxon>
    </lineage>
</organism>